<organism evidence="1 2">
    <name type="scientific">Panagrolaimus davidi</name>
    <dbReference type="NCBI Taxonomy" id="227884"/>
    <lineage>
        <taxon>Eukaryota</taxon>
        <taxon>Metazoa</taxon>
        <taxon>Ecdysozoa</taxon>
        <taxon>Nematoda</taxon>
        <taxon>Chromadorea</taxon>
        <taxon>Rhabditida</taxon>
        <taxon>Tylenchina</taxon>
        <taxon>Panagrolaimomorpha</taxon>
        <taxon>Panagrolaimoidea</taxon>
        <taxon>Panagrolaimidae</taxon>
        <taxon>Panagrolaimus</taxon>
    </lineage>
</organism>
<proteinExistence type="predicted"/>
<evidence type="ECO:0000313" key="2">
    <source>
        <dbReference type="WBParaSite" id="PDA_v2.g17008.t1"/>
    </source>
</evidence>
<evidence type="ECO:0000313" key="1">
    <source>
        <dbReference type="Proteomes" id="UP000887578"/>
    </source>
</evidence>
<dbReference type="WBParaSite" id="PDA_v2.g17008.t1">
    <property type="protein sequence ID" value="PDA_v2.g17008.t1"/>
    <property type="gene ID" value="PDA_v2.g17008"/>
</dbReference>
<dbReference type="Proteomes" id="UP000887578">
    <property type="component" value="Unplaced"/>
</dbReference>
<keyword evidence="1" id="KW-1185">Reference proteome</keyword>
<dbReference type="AlphaFoldDB" id="A0A914PGT1"/>
<reference evidence="2" key="1">
    <citation type="submission" date="2022-11" db="UniProtKB">
        <authorList>
            <consortium name="WormBaseParasite"/>
        </authorList>
    </citation>
    <scope>IDENTIFICATION</scope>
</reference>
<sequence length="88" mass="10267">MALFRDTETQDYNIRMSDYYGHEITDNLPLDAICYQNINTQCNYNCSIPYFDFDLNEFDPLIEIEGDFVKENDHGIEIYGAGYLGSFL</sequence>
<name>A0A914PGT1_9BILA</name>
<protein>
    <submittedName>
        <fullName evidence="2">Uncharacterized protein</fullName>
    </submittedName>
</protein>
<accession>A0A914PGT1</accession>